<dbReference type="Gene3D" id="3.40.50.1240">
    <property type="entry name" value="Phosphoglycerate mutase-like"/>
    <property type="match status" value="1"/>
</dbReference>
<evidence type="ECO:0000313" key="2">
    <source>
        <dbReference type="Proteomes" id="UP001596514"/>
    </source>
</evidence>
<dbReference type="InterPro" id="IPR013078">
    <property type="entry name" value="His_Pase_superF_clade-1"/>
</dbReference>
<dbReference type="Pfam" id="PF00300">
    <property type="entry name" value="His_Phos_1"/>
    <property type="match status" value="1"/>
</dbReference>
<organism evidence="1 2">
    <name type="scientific">Streptosporangium amethystogenes subsp. fukuiense</name>
    <dbReference type="NCBI Taxonomy" id="698418"/>
    <lineage>
        <taxon>Bacteria</taxon>
        <taxon>Bacillati</taxon>
        <taxon>Actinomycetota</taxon>
        <taxon>Actinomycetes</taxon>
        <taxon>Streptosporangiales</taxon>
        <taxon>Streptosporangiaceae</taxon>
        <taxon>Streptosporangium</taxon>
    </lineage>
</organism>
<reference evidence="2" key="1">
    <citation type="journal article" date="2019" name="Int. J. Syst. Evol. Microbiol.">
        <title>The Global Catalogue of Microorganisms (GCM) 10K type strain sequencing project: providing services to taxonomists for standard genome sequencing and annotation.</title>
        <authorList>
            <consortium name="The Broad Institute Genomics Platform"/>
            <consortium name="The Broad Institute Genome Sequencing Center for Infectious Disease"/>
            <person name="Wu L."/>
            <person name="Ma J."/>
        </authorList>
    </citation>
    <scope>NUCLEOTIDE SEQUENCE [LARGE SCALE GENOMIC DNA]</scope>
    <source>
        <strain evidence="2">JCM 10083</strain>
    </source>
</reference>
<protein>
    <submittedName>
        <fullName evidence="1">Histidine phosphatase family protein</fullName>
    </submittedName>
</protein>
<gene>
    <name evidence="1" type="ORF">ACFQVD_42980</name>
</gene>
<dbReference type="InterPro" id="IPR029033">
    <property type="entry name" value="His_PPase_superfam"/>
</dbReference>
<comment type="caution">
    <text evidence="1">The sequence shown here is derived from an EMBL/GenBank/DDBJ whole genome shotgun (WGS) entry which is preliminary data.</text>
</comment>
<keyword evidence="2" id="KW-1185">Reference proteome</keyword>
<dbReference type="SUPFAM" id="SSF53254">
    <property type="entry name" value="Phosphoglycerate mutase-like"/>
    <property type="match status" value="1"/>
</dbReference>
<dbReference type="SMART" id="SM00855">
    <property type="entry name" value="PGAM"/>
    <property type="match status" value="1"/>
</dbReference>
<accession>A0ABW2TE74</accession>
<sequence length="190" mass="20523">MTIRLILVCHGPTVALSRASFPADEPLTERGGQAAGNGWESAATAWCSPAAAARETAAALGLDPSIEPALRDCDYGRWRGRRLAEVQVAEPEAIQDWLTDPAARPHGGESVVDLIERTGDWLAGLWRDSFHGRAVAVTHAAVIRAALVNVLAAPPTSFWRVDVPPLARVRLTAHHGRWQLRATEPDRPPV</sequence>
<proteinExistence type="predicted"/>
<dbReference type="RefSeq" id="WP_343966855.1">
    <property type="nucleotide sequence ID" value="NZ_BAAAGK010000045.1"/>
</dbReference>
<dbReference type="Proteomes" id="UP001596514">
    <property type="component" value="Unassembled WGS sequence"/>
</dbReference>
<name>A0ABW2TE74_9ACTN</name>
<dbReference type="EMBL" id="JBHTEE010000001">
    <property type="protein sequence ID" value="MFC7606882.1"/>
    <property type="molecule type" value="Genomic_DNA"/>
</dbReference>
<evidence type="ECO:0000313" key="1">
    <source>
        <dbReference type="EMBL" id="MFC7606882.1"/>
    </source>
</evidence>